<keyword evidence="2" id="KW-0812">Transmembrane</keyword>
<evidence type="ECO:0000256" key="2">
    <source>
        <dbReference type="SAM" id="Phobius"/>
    </source>
</evidence>
<proteinExistence type="predicted"/>
<feature type="transmembrane region" description="Helical" evidence="2">
    <location>
        <begin position="6"/>
        <end position="23"/>
    </location>
</feature>
<name>A0A427AQY2_ENSVE</name>
<gene>
    <name evidence="3" type="ORF">B296_00014016</name>
</gene>
<evidence type="ECO:0000313" key="4">
    <source>
        <dbReference type="Proteomes" id="UP000287651"/>
    </source>
</evidence>
<dbReference type="EMBL" id="AMZH03001631">
    <property type="protein sequence ID" value="RRT78605.1"/>
    <property type="molecule type" value="Genomic_DNA"/>
</dbReference>
<evidence type="ECO:0000313" key="3">
    <source>
        <dbReference type="EMBL" id="RRT78605.1"/>
    </source>
</evidence>
<accession>A0A427AQY2</accession>
<protein>
    <submittedName>
        <fullName evidence="3">Uncharacterized protein</fullName>
    </submittedName>
</protein>
<sequence length="86" mass="10037">MALHSWLFHMVLGTGVWFAVWVFDSPITAYTMELEAEVAKLKEQNQELQKKQAEMLEMQKNQALQMISQQNGPKKQCLRRTQTGPW</sequence>
<reference evidence="3 4" key="1">
    <citation type="journal article" date="2014" name="Agronomy (Basel)">
        <title>A Draft Genome Sequence for Ensete ventricosum, the Drought-Tolerant Tree Against Hunger.</title>
        <authorList>
            <person name="Harrison J."/>
            <person name="Moore K.A."/>
            <person name="Paszkiewicz K."/>
            <person name="Jones T."/>
            <person name="Grant M."/>
            <person name="Ambacheew D."/>
            <person name="Muzemil S."/>
            <person name="Studholme D.J."/>
        </authorList>
    </citation>
    <scope>NUCLEOTIDE SEQUENCE [LARGE SCALE GENOMIC DNA]</scope>
</reference>
<evidence type="ECO:0000256" key="1">
    <source>
        <dbReference type="SAM" id="Coils"/>
    </source>
</evidence>
<dbReference type="Proteomes" id="UP000287651">
    <property type="component" value="Unassembled WGS sequence"/>
</dbReference>
<dbReference type="AlphaFoldDB" id="A0A427AQY2"/>
<keyword evidence="1" id="KW-0175">Coiled coil</keyword>
<organism evidence="3 4">
    <name type="scientific">Ensete ventricosum</name>
    <name type="common">Abyssinian banana</name>
    <name type="synonym">Musa ensete</name>
    <dbReference type="NCBI Taxonomy" id="4639"/>
    <lineage>
        <taxon>Eukaryota</taxon>
        <taxon>Viridiplantae</taxon>
        <taxon>Streptophyta</taxon>
        <taxon>Embryophyta</taxon>
        <taxon>Tracheophyta</taxon>
        <taxon>Spermatophyta</taxon>
        <taxon>Magnoliopsida</taxon>
        <taxon>Liliopsida</taxon>
        <taxon>Zingiberales</taxon>
        <taxon>Musaceae</taxon>
        <taxon>Ensete</taxon>
    </lineage>
</organism>
<feature type="coiled-coil region" evidence="1">
    <location>
        <begin position="27"/>
        <end position="61"/>
    </location>
</feature>
<comment type="caution">
    <text evidence="3">The sequence shown here is derived from an EMBL/GenBank/DDBJ whole genome shotgun (WGS) entry which is preliminary data.</text>
</comment>
<keyword evidence="2" id="KW-1133">Transmembrane helix</keyword>
<keyword evidence="2" id="KW-0472">Membrane</keyword>